<protein>
    <submittedName>
        <fullName evidence="3">LRR domain containing protein</fullName>
    </submittedName>
</protein>
<sequence length="224" mass="25316">MLPKSIGKLHNPRTLNLVSTLVQELPVLRSLQHIYASYDEKILPSDQRWSIRVKIQEGFGLLVHLGFTKDQTNLSKLKALGVRILTTETSRAICAVIRELNHLEYLSLGIDNSDEILDVESISTSPPRLMRKLSLVGRINKFPHWISELSNLQGLVLSLSKLADDVTEISGGLAQNDGSSIVRLKRWRETTLWERLFSKAQGALVRRFERAKVGEDRRRSIAPS</sequence>
<organism evidence="3 4">
    <name type="scientific">Parasponia andersonii</name>
    <name type="common">Sponia andersonii</name>
    <dbReference type="NCBI Taxonomy" id="3476"/>
    <lineage>
        <taxon>Eukaryota</taxon>
        <taxon>Viridiplantae</taxon>
        <taxon>Streptophyta</taxon>
        <taxon>Embryophyta</taxon>
        <taxon>Tracheophyta</taxon>
        <taxon>Spermatophyta</taxon>
        <taxon>Magnoliopsida</taxon>
        <taxon>eudicotyledons</taxon>
        <taxon>Gunneridae</taxon>
        <taxon>Pentapetalae</taxon>
        <taxon>rosids</taxon>
        <taxon>fabids</taxon>
        <taxon>Rosales</taxon>
        <taxon>Cannabaceae</taxon>
        <taxon>Parasponia</taxon>
    </lineage>
</organism>
<evidence type="ECO:0000313" key="3">
    <source>
        <dbReference type="EMBL" id="PON67089.1"/>
    </source>
</evidence>
<dbReference type="SUPFAM" id="SSF52047">
    <property type="entry name" value="RNI-like"/>
    <property type="match status" value="1"/>
</dbReference>
<accession>A0A2P5D1B6</accession>
<dbReference type="Proteomes" id="UP000237105">
    <property type="component" value="Unassembled WGS sequence"/>
</dbReference>
<feature type="domain" description="Disease resistance R13L4/SHOC-2-like LRR" evidence="2">
    <location>
        <begin position="2"/>
        <end position="166"/>
    </location>
</feature>
<dbReference type="AlphaFoldDB" id="A0A2P5D1B6"/>
<proteinExistence type="predicted"/>
<reference evidence="4" key="1">
    <citation type="submission" date="2016-06" db="EMBL/GenBank/DDBJ databases">
        <title>Parallel loss of symbiosis genes in relatives of nitrogen-fixing non-legume Parasponia.</title>
        <authorList>
            <person name="Van Velzen R."/>
            <person name="Holmer R."/>
            <person name="Bu F."/>
            <person name="Rutten L."/>
            <person name="Van Zeijl A."/>
            <person name="Liu W."/>
            <person name="Santuari L."/>
            <person name="Cao Q."/>
            <person name="Sharma T."/>
            <person name="Shen D."/>
            <person name="Roswanjaya Y."/>
            <person name="Wardhani T."/>
            <person name="Kalhor M.S."/>
            <person name="Jansen J."/>
            <person name="Van den Hoogen J."/>
            <person name="Gungor B."/>
            <person name="Hartog M."/>
            <person name="Hontelez J."/>
            <person name="Verver J."/>
            <person name="Yang W.-C."/>
            <person name="Schijlen E."/>
            <person name="Repin R."/>
            <person name="Schilthuizen M."/>
            <person name="Schranz E."/>
            <person name="Heidstra R."/>
            <person name="Miyata K."/>
            <person name="Fedorova E."/>
            <person name="Kohlen W."/>
            <person name="Bisseling T."/>
            <person name="Smit S."/>
            <person name="Geurts R."/>
        </authorList>
    </citation>
    <scope>NUCLEOTIDE SEQUENCE [LARGE SCALE GENOMIC DNA]</scope>
    <source>
        <strain evidence="4">cv. WU1-14</strain>
    </source>
</reference>
<comment type="caution">
    <text evidence="3">The sequence shown here is derived from an EMBL/GenBank/DDBJ whole genome shotgun (WGS) entry which is preliminary data.</text>
</comment>
<name>A0A2P5D1B6_PARAD</name>
<dbReference type="InterPro" id="IPR055414">
    <property type="entry name" value="LRR_R13L4/SHOC2-like"/>
</dbReference>
<evidence type="ECO:0000313" key="4">
    <source>
        <dbReference type="Proteomes" id="UP000237105"/>
    </source>
</evidence>
<gene>
    <name evidence="3" type="ORF">PanWU01x14_104860</name>
</gene>
<keyword evidence="4" id="KW-1185">Reference proteome</keyword>
<evidence type="ECO:0000256" key="1">
    <source>
        <dbReference type="ARBA" id="ARBA00022737"/>
    </source>
</evidence>
<evidence type="ECO:0000259" key="2">
    <source>
        <dbReference type="Pfam" id="PF23598"/>
    </source>
</evidence>
<dbReference type="Gene3D" id="3.80.10.10">
    <property type="entry name" value="Ribonuclease Inhibitor"/>
    <property type="match status" value="1"/>
</dbReference>
<dbReference type="OrthoDB" id="598235at2759"/>
<keyword evidence="1" id="KW-0677">Repeat</keyword>
<dbReference type="EMBL" id="JXTB01000074">
    <property type="protein sequence ID" value="PON67089.1"/>
    <property type="molecule type" value="Genomic_DNA"/>
</dbReference>
<dbReference type="InterPro" id="IPR032675">
    <property type="entry name" value="LRR_dom_sf"/>
</dbReference>
<dbReference type="Pfam" id="PF23598">
    <property type="entry name" value="LRR_14"/>
    <property type="match status" value="1"/>
</dbReference>